<protein>
    <recommendedName>
        <fullName evidence="4">Ecp2 effector protein domain-containing protein</fullName>
    </recommendedName>
</protein>
<dbReference type="Proteomes" id="UP000192596">
    <property type="component" value="Unassembled WGS sequence"/>
</dbReference>
<organism evidence="2 3">
    <name type="scientific">Cryoendolithus antarcticus</name>
    <dbReference type="NCBI Taxonomy" id="1507870"/>
    <lineage>
        <taxon>Eukaryota</taxon>
        <taxon>Fungi</taxon>
        <taxon>Dikarya</taxon>
        <taxon>Ascomycota</taxon>
        <taxon>Pezizomycotina</taxon>
        <taxon>Dothideomycetes</taxon>
        <taxon>Dothideomycetidae</taxon>
        <taxon>Cladosporiales</taxon>
        <taxon>Cladosporiaceae</taxon>
        <taxon>Cryoendolithus</taxon>
    </lineage>
</organism>
<keyword evidence="1" id="KW-0732">Signal</keyword>
<evidence type="ECO:0000256" key="1">
    <source>
        <dbReference type="SAM" id="SignalP"/>
    </source>
</evidence>
<feature type="signal peptide" evidence="1">
    <location>
        <begin position="1"/>
        <end position="17"/>
    </location>
</feature>
<sequence length="301" mass="33118">MILVLTLLALFTTFGIAFPQNMVPGHATPKTSVDDQYPSPDLGLPFPPQDTVAIKWGNQTRPAAAWLPGSDDPAAPMRHSTCYGHHGIANVFFDKAVEKFCLAVKDTILDLDEQQNSPGGSPPDDCGETGAVYMHIGFGLGALKARYHLSEFACIRGLQRVYKGDCDSAHKDNKHGGQLDLGTFNPPPGQDADFNDHLFYLADPNPPLRGRNPHCSNRDNRFLPNLENTKVYAEFVDPCYEVHLGFGGDDQWDMAPDGWKDWDGTFRDSEQMTKHDMAKDACVLKGGVYDKHGGKADNIPM</sequence>
<dbReference type="InParanoid" id="A0A1V8T837"/>
<gene>
    <name evidence="2" type="ORF">B0A48_07262</name>
</gene>
<accession>A0A1V8T837</accession>
<dbReference type="EMBL" id="NAJO01000014">
    <property type="protein sequence ID" value="OQO07565.1"/>
    <property type="molecule type" value="Genomic_DNA"/>
</dbReference>
<feature type="chain" id="PRO_5012664036" description="Ecp2 effector protein domain-containing protein" evidence="1">
    <location>
        <begin position="18"/>
        <end position="301"/>
    </location>
</feature>
<proteinExistence type="predicted"/>
<name>A0A1V8T837_9PEZI</name>
<keyword evidence="3" id="KW-1185">Reference proteome</keyword>
<reference evidence="3" key="1">
    <citation type="submission" date="2017-03" db="EMBL/GenBank/DDBJ databases">
        <title>Genomes of endolithic fungi from Antarctica.</title>
        <authorList>
            <person name="Coleine C."/>
            <person name="Masonjones S."/>
            <person name="Stajich J.E."/>
        </authorList>
    </citation>
    <scope>NUCLEOTIDE SEQUENCE [LARGE SCALE GENOMIC DNA]</scope>
    <source>
        <strain evidence="3">CCFEE 5527</strain>
    </source>
</reference>
<evidence type="ECO:0000313" key="2">
    <source>
        <dbReference type="EMBL" id="OQO07565.1"/>
    </source>
</evidence>
<evidence type="ECO:0008006" key="4">
    <source>
        <dbReference type="Google" id="ProtNLM"/>
    </source>
</evidence>
<dbReference type="AlphaFoldDB" id="A0A1V8T837"/>
<evidence type="ECO:0000313" key="3">
    <source>
        <dbReference type="Proteomes" id="UP000192596"/>
    </source>
</evidence>
<comment type="caution">
    <text evidence="2">The sequence shown here is derived from an EMBL/GenBank/DDBJ whole genome shotgun (WGS) entry which is preliminary data.</text>
</comment>